<protein>
    <submittedName>
        <fullName evidence="1">MIC10 protein</fullName>
    </submittedName>
</protein>
<dbReference type="Proteomes" id="UP000565207">
    <property type="component" value="Unassembled WGS sequence"/>
</dbReference>
<feature type="non-terminal residue" evidence="1">
    <location>
        <position position="60"/>
    </location>
</feature>
<gene>
    <name evidence="1" type="primary">Minos1_0</name>
    <name evidence="1" type="ORF">PEDTOR_R14588</name>
</gene>
<evidence type="ECO:0000313" key="2">
    <source>
        <dbReference type="Proteomes" id="UP000565207"/>
    </source>
</evidence>
<dbReference type="AlphaFoldDB" id="A0A7K6N1F3"/>
<evidence type="ECO:0000313" key="1">
    <source>
        <dbReference type="EMBL" id="NWW42608.1"/>
    </source>
</evidence>
<dbReference type="EMBL" id="VZRU01000690">
    <property type="protein sequence ID" value="NWW42608.1"/>
    <property type="molecule type" value="Genomic_DNA"/>
</dbReference>
<proteinExistence type="predicted"/>
<comment type="caution">
    <text evidence="1">The sequence shown here is derived from an EMBL/GenBank/DDBJ whole genome shotgun (WGS) entry which is preliminary data.</text>
</comment>
<accession>A0A7K6N1F3</accession>
<keyword evidence="2" id="KW-1185">Reference proteome</keyword>
<reference evidence="1 2" key="1">
    <citation type="submission" date="2019-09" db="EMBL/GenBank/DDBJ databases">
        <title>Bird 10,000 Genomes (B10K) Project - Family phase.</title>
        <authorList>
            <person name="Zhang G."/>
        </authorList>
    </citation>
    <scope>NUCLEOTIDE SEQUENCE [LARGE SCALE GENOMIC DNA]</scope>
    <source>
        <strain evidence="1">B10K-DU-029-80</strain>
        <tissue evidence="1">Muscle</tissue>
    </source>
</reference>
<name>A0A7K6N1F3_PEDTO</name>
<organism evidence="1 2">
    <name type="scientific">Pedionomus torquatus</name>
    <name type="common">Plains-wanderer</name>
    <dbReference type="NCBI Taxonomy" id="227192"/>
    <lineage>
        <taxon>Eukaryota</taxon>
        <taxon>Metazoa</taxon>
        <taxon>Chordata</taxon>
        <taxon>Craniata</taxon>
        <taxon>Vertebrata</taxon>
        <taxon>Euteleostomi</taxon>
        <taxon>Archelosauria</taxon>
        <taxon>Archosauria</taxon>
        <taxon>Dinosauria</taxon>
        <taxon>Saurischia</taxon>
        <taxon>Theropoda</taxon>
        <taxon>Coelurosauria</taxon>
        <taxon>Aves</taxon>
        <taxon>Neognathae</taxon>
        <taxon>Neoaves</taxon>
        <taxon>Charadriiformes</taxon>
        <taxon>Pedionomidae</taxon>
        <taxon>Pedionomus</taxon>
    </lineage>
</organism>
<sequence>WGRQAKSKRIWWLADSSTRLSVTFGLGITCSFSLKAWPGDFASGMGLAMVYSNCHHDHQS</sequence>
<feature type="non-terminal residue" evidence="1">
    <location>
        <position position="1"/>
    </location>
</feature>